<organism evidence="1 2">
    <name type="scientific">Alsobacter metallidurans</name>
    <dbReference type="NCBI Taxonomy" id="340221"/>
    <lineage>
        <taxon>Bacteria</taxon>
        <taxon>Pseudomonadati</taxon>
        <taxon>Pseudomonadota</taxon>
        <taxon>Alphaproteobacteria</taxon>
        <taxon>Hyphomicrobiales</taxon>
        <taxon>Alsobacteraceae</taxon>
        <taxon>Alsobacter</taxon>
    </lineage>
</organism>
<name>A0A917I514_9HYPH</name>
<keyword evidence="2" id="KW-1185">Reference proteome</keyword>
<protein>
    <submittedName>
        <fullName evidence="1">Uncharacterized protein</fullName>
    </submittedName>
</protein>
<evidence type="ECO:0000313" key="1">
    <source>
        <dbReference type="EMBL" id="GGH11737.1"/>
    </source>
</evidence>
<evidence type="ECO:0000313" key="2">
    <source>
        <dbReference type="Proteomes" id="UP000603912"/>
    </source>
</evidence>
<accession>A0A917I514</accession>
<sequence>MLPTDYASAIAIPRATGDTWRAIPARCAETLAILGAITAILVPLLLLELGARGPGPYAIVVNPFGAEAAASLVARSDGQIVRAASWSWIVIATADDDGFRARLRRAGALLVLSPLSSFACATPSKS</sequence>
<dbReference type="Proteomes" id="UP000603912">
    <property type="component" value="Unassembled WGS sequence"/>
</dbReference>
<dbReference type="EMBL" id="BMES01000001">
    <property type="protein sequence ID" value="GGH11737.1"/>
    <property type="molecule type" value="Genomic_DNA"/>
</dbReference>
<comment type="caution">
    <text evidence="1">The sequence shown here is derived from an EMBL/GenBank/DDBJ whole genome shotgun (WGS) entry which is preliminary data.</text>
</comment>
<reference evidence="1" key="1">
    <citation type="journal article" date="2014" name="Int. J. Syst. Evol. Microbiol.">
        <title>Complete genome sequence of Corynebacterium casei LMG S-19264T (=DSM 44701T), isolated from a smear-ripened cheese.</title>
        <authorList>
            <consortium name="US DOE Joint Genome Institute (JGI-PGF)"/>
            <person name="Walter F."/>
            <person name="Albersmeier A."/>
            <person name="Kalinowski J."/>
            <person name="Ruckert C."/>
        </authorList>
    </citation>
    <scope>NUCLEOTIDE SEQUENCE</scope>
    <source>
        <strain evidence="1">CGMCC 1.12214</strain>
    </source>
</reference>
<dbReference type="RefSeq" id="WP_188516510.1">
    <property type="nucleotide sequence ID" value="NZ_BMES01000001.1"/>
</dbReference>
<gene>
    <name evidence="1" type="ORF">GCM10007036_09020</name>
</gene>
<dbReference type="AlphaFoldDB" id="A0A917I514"/>
<reference evidence="1" key="2">
    <citation type="submission" date="2020-09" db="EMBL/GenBank/DDBJ databases">
        <authorList>
            <person name="Sun Q."/>
            <person name="Zhou Y."/>
        </authorList>
    </citation>
    <scope>NUCLEOTIDE SEQUENCE</scope>
    <source>
        <strain evidence="1">CGMCC 1.12214</strain>
    </source>
</reference>
<proteinExistence type="predicted"/>